<evidence type="ECO:0000259" key="1">
    <source>
        <dbReference type="SMART" id="SM00849"/>
    </source>
</evidence>
<dbReference type="InterPro" id="IPR001279">
    <property type="entry name" value="Metallo-B-lactamas"/>
</dbReference>
<dbReference type="Pfam" id="PF19583">
    <property type="entry name" value="ODP"/>
    <property type="match status" value="1"/>
</dbReference>
<dbReference type="Gene3D" id="3.60.15.10">
    <property type="entry name" value="Ribonuclease Z/Hydroxyacylglutathione hydrolase-like"/>
    <property type="match status" value="1"/>
</dbReference>
<dbReference type="SUPFAM" id="SSF56281">
    <property type="entry name" value="Metallo-hydrolase/oxidoreductase"/>
    <property type="match status" value="1"/>
</dbReference>
<reference evidence="2" key="1">
    <citation type="journal article" date="2015" name="Nature">
        <title>Complex archaea that bridge the gap between prokaryotes and eukaryotes.</title>
        <authorList>
            <person name="Spang A."/>
            <person name="Saw J.H."/>
            <person name="Jorgensen S.L."/>
            <person name="Zaremba-Niedzwiedzka K."/>
            <person name="Martijn J."/>
            <person name="Lind A.E."/>
            <person name="van Eijk R."/>
            <person name="Schleper C."/>
            <person name="Guy L."/>
            <person name="Ettema T.J."/>
        </authorList>
    </citation>
    <scope>NUCLEOTIDE SEQUENCE</scope>
</reference>
<evidence type="ECO:0000313" key="2">
    <source>
        <dbReference type="EMBL" id="KKK88554.1"/>
    </source>
</evidence>
<proteinExistence type="predicted"/>
<dbReference type="PANTHER" id="PTHR43717">
    <property type="entry name" value="ANAEROBIC NITRIC OXIDE REDUCTASE FLAVORUBREDOXIN"/>
    <property type="match status" value="1"/>
</dbReference>
<sequence length="277" mass="30420">MDNPYTAAPDIEVLPSTFEIPGYGLLAINAFVLKGKEPLLVDTGYTLESAEFMQTLRSVIDPAELKWVWLTHTDHDHIGSLHQLLDEVPDLRVITTFLAVGKMTLHNPLPMDRVYFLNPGESMSIGDRTLTAVKPPSFDAPETTGFYDDRSGAFFSSDCFGALMPSSPGQNAADIPEQELKDGQTLWATLDAPWLQKVDRGMFAAELKKIGQMEPKVVLSSHLPAADGRMTRRLLDTLASAPQAQPFVGPDQEGLQAMLAQMTGYPGGVLCRWPFVE</sequence>
<protein>
    <recommendedName>
        <fullName evidence="1">Metallo-beta-lactamase domain-containing protein</fullName>
    </recommendedName>
</protein>
<dbReference type="InterPro" id="IPR036866">
    <property type="entry name" value="RibonucZ/Hydroxyglut_hydro"/>
</dbReference>
<organism evidence="2">
    <name type="scientific">marine sediment metagenome</name>
    <dbReference type="NCBI Taxonomy" id="412755"/>
    <lineage>
        <taxon>unclassified sequences</taxon>
        <taxon>metagenomes</taxon>
        <taxon>ecological metagenomes</taxon>
    </lineage>
</organism>
<name>A0A0F9BD31_9ZZZZ</name>
<dbReference type="SMART" id="SM00849">
    <property type="entry name" value="Lactamase_B"/>
    <property type="match status" value="1"/>
</dbReference>
<dbReference type="PANTHER" id="PTHR43717:SF1">
    <property type="entry name" value="ANAEROBIC NITRIC OXIDE REDUCTASE FLAVORUBREDOXIN"/>
    <property type="match status" value="1"/>
</dbReference>
<dbReference type="AlphaFoldDB" id="A0A0F9BD31"/>
<comment type="caution">
    <text evidence="2">The sequence shown here is derived from an EMBL/GenBank/DDBJ whole genome shotgun (WGS) entry which is preliminary data.</text>
</comment>
<feature type="domain" description="Metallo-beta-lactamase" evidence="1">
    <location>
        <begin position="27"/>
        <end position="222"/>
    </location>
</feature>
<dbReference type="EMBL" id="LAZR01049901">
    <property type="protein sequence ID" value="KKK88554.1"/>
    <property type="molecule type" value="Genomic_DNA"/>
</dbReference>
<gene>
    <name evidence="2" type="ORF">LCGC14_2742020</name>
</gene>
<dbReference type="InterPro" id="IPR045761">
    <property type="entry name" value="ODP_dom"/>
</dbReference>
<accession>A0A0F9BD31</accession>